<dbReference type="SUPFAM" id="SSF53448">
    <property type="entry name" value="Nucleotide-diphospho-sugar transferases"/>
    <property type="match status" value="1"/>
</dbReference>
<organism evidence="1 2">
    <name type="scientific">Spongiivirga citrea</name>
    <dbReference type="NCBI Taxonomy" id="1481457"/>
    <lineage>
        <taxon>Bacteria</taxon>
        <taxon>Pseudomonadati</taxon>
        <taxon>Bacteroidota</taxon>
        <taxon>Flavobacteriia</taxon>
        <taxon>Flavobacteriales</taxon>
        <taxon>Flavobacteriaceae</taxon>
        <taxon>Spongiivirga</taxon>
    </lineage>
</organism>
<dbReference type="Proteomes" id="UP000474296">
    <property type="component" value="Unassembled WGS sequence"/>
</dbReference>
<evidence type="ECO:0000313" key="1">
    <source>
        <dbReference type="EMBL" id="NER15955.1"/>
    </source>
</evidence>
<evidence type="ECO:0008006" key="3">
    <source>
        <dbReference type="Google" id="ProtNLM"/>
    </source>
</evidence>
<dbReference type="InterPro" id="IPR029044">
    <property type="entry name" value="Nucleotide-diphossugar_trans"/>
</dbReference>
<keyword evidence="2" id="KW-1185">Reference proteome</keyword>
<sequence>MKLKEIPASIYQNLRLKFVPIRRLHRSKKEALPIIVSLTTIPSRLKTLHITIRSILDQSRKPEKVVLWINENDVNNIPYSLIVLTGERFEIEVSPYTFSHRKLIHSLEKFPDHIIVTCDDDMIYRKNWLEILYNEHLKNPLAITANQTRHIRYDSDGTLKPYKEWLYPEKNEISETAILPIGAEGVLYPPKMLDSEVLNVDLFLKLAPKADDLWFKAMSFLKGTKSVQAEKTTKKAIPIFGTQAISLKKHNIDQDKNRTQWQALTDYFDIEL</sequence>
<dbReference type="EMBL" id="JAABOQ010000001">
    <property type="protein sequence ID" value="NER15955.1"/>
    <property type="molecule type" value="Genomic_DNA"/>
</dbReference>
<accession>A0A6M0CDR2</accession>
<dbReference type="RefSeq" id="WP_164029216.1">
    <property type="nucleotide sequence ID" value="NZ_JAABOQ010000001.1"/>
</dbReference>
<dbReference type="CDD" id="cd00761">
    <property type="entry name" value="Glyco_tranf_GTA_type"/>
    <property type="match status" value="1"/>
</dbReference>
<protein>
    <recommendedName>
        <fullName evidence="3">Glycosyltransferase</fullName>
    </recommendedName>
</protein>
<comment type="caution">
    <text evidence="1">The sequence shown here is derived from an EMBL/GenBank/DDBJ whole genome shotgun (WGS) entry which is preliminary data.</text>
</comment>
<gene>
    <name evidence="1" type="ORF">GWK10_01975</name>
</gene>
<reference evidence="1 2" key="1">
    <citation type="submission" date="2020-01" db="EMBL/GenBank/DDBJ databases">
        <title>Spongiivirga citrea KCTC 32990T.</title>
        <authorList>
            <person name="Wang G."/>
        </authorList>
    </citation>
    <scope>NUCLEOTIDE SEQUENCE [LARGE SCALE GENOMIC DNA]</scope>
    <source>
        <strain evidence="1 2">KCTC 32990</strain>
    </source>
</reference>
<proteinExistence type="predicted"/>
<evidence type="ECO:0000313" key="2">
    <source>
        <dbReference type="Proteomes" id="UP000474296"/>
    </source>
</evidence>
<dbReference type="AlphaFoldDB" id="A0A6M0CDR2"/>
<name>A0A6M0CDR2_9FLAO</name>